<dbReference type="EMBL" id="KI669566">
    <property type="protein sequence ID" value="ETN18026.1"/>
    <property type="molecule type" value="Genomic_DNA"/>
</dbReference>
<evidence type="ECO:0000256" key="1">
    <source>
        <dbReference type="SAM" id="MobiDB-lite"/>
    </source>
</evidence>
<evidence type="ECO:0000313" key="3">
    <source>
        <dbReference type="Proteomes" id="UP000018817"/>
    </source>
</evidence>
<dbReference type="VEuPathDB" id="FungiDB:PPTG_03748"/>
<gene>
    <name evidence="2" type="ORF">PPTG_03748</name>
</gene>
<reference evidence="3" key="1">
    <citation type="submission" date="2011-12" db="EMBL/GenBank/DDBJ databases">
        <authorList>
            <consortium name="The Broad Institute Genome Sequencing Platform"/>
            <person name="Russ C."/>
            <person name="Tyler B."/>
            <person name="Panabieres F."/>
            <person name="Shan W."/>
            <person name="Tripathy S."/>
            <person name="Grunwald N."/>
            <person name="Machado M."/>
            <person name="Young S.K."/>
            <person name="Zeng Q."/>
            <person name="Gargeya S."/>
            <person name="Fitzgerald M."/>
            <person name="Haas B."/>
            <person name="Abouelleil A."/>
            <person name="Alvarado L."/>
            <person name="Arachchi H.M."/>
            <person name="Berlin A."/>
            <person name="Chapman S.B."/>
            <person name="Gearin G."/>
            <person name="Goldberg J."/>
            <person name="Griggs A."/>
            <person name="Gujja S."/>
            <person name="Hansen M."/>
            <person name="Heiman D."/>
            <person name="Howarth C."/>
            <person name="Larimer J."/>
            <person name="Lui A."/>
            <person name="MacDonald P.J.P."/>
            <person name="McCowen C."/>
            <person name="Montmayeur A."/>
            <person name="Murphy C."/>
            <person name="Neiman D."/>
            <person name="Pearson M."/>
            <person name="Priest M."/>
            <person name="Roberts A."/>
            <person name="Saif S."/>
            <person name="Shea T."/>
            <person name="Sisk P."/>
            <person name="Stolte C."/>
            <person name="Sykes S."/>
            <person name="Wortman J."/>
            <person name="Nusbaum C."/>
            <person name="Birren B."/>
        </authorList>
    </citation>
    <scope>NUCLEOTIDE SEQUENCE [LARGE SCALE GENOMIC DNA]</scope>
    <source>
        <strain evidence="3">INRA-310</strain>
    </source>
</reference>
<dbReference type="Proteomes" id="UP000018817">
    <property type="component" value="Unassembled WGS sequence"/>
</dbReference>
<dbReference type="AlphaFoldDB" id="W2QYH4"/>
<feature type="region of interest" description="Disordered" evidence="1">
    <location>
        <begin position="428"/>
        <end position="588"/>
    </location>
</feature>
<dbReference type="GeneID" id="20173893"/>
<accession>W2QYH4</accession>
<feature type="compositionally biased region" description="Basic residues" evidence="1">
    <location>
        <begin position="496"/>
        <end position="548"/>
    </location>
</feature>
<protein>
    <submittedName>
        <fullName evidence="2">Uncharacterized protein</fullName>
    </submittedName>
</protein>
<organism evidence="2 3">
    <name type="scientific">Phytophthora nicotianae (strain INRA-310)</name>
    <name type="common">Phytophthora parasitica</name>
    <dbReference type="NCBI Taxonomy" id="761204"/>
    <lineage>
        <taxon>Eukaryota</taxon>
        <taxon>Sar</taxon>
        <taxon>Stramenopiles</taxon>
        <taxon>Oomycota</taxon>
        <taxon>Peronosporomycetes</taxon>
        <taxon>Peronosporales</taxon>
        <taxon>Peronosporaceae</taxon>
        <taxon>Phytophthora</taxon>
    </lineage>
</organism>
<reference evidence="2 3" key="2">
    <citation type="submission" date="2013-11" db="EMBL/GenBank/DDBJ databases">
        <title>The Genome Sequence of Phytophthora parasitica INRA-310.</title>
        <authorList>
            <consortium name="The Broad Institute Genomics Platform"/>
            <person name="Russ C."/>
            <person name="Tyler B."/>
            <person name="Panabieres F."/>
            <person name="Shan W."/>
            <person name="Tripathy S."/>
            <person name="Grunwald N."/>
            <person name="Machado M."/>
            <person name="Johnson C.S."/>
            <person name="Arredondo F."/>
            <person name="Hong C."/>
            <person name="Coffey M."/>
            <person name="Young S.K."/>
            <person name="Zeng Q."/>
            <person name="Gargeya S."/>
            <person name="Fitzgerald M."/>
            <person name="Abouelleil A."/>
            <person name="Alvarado L."/>
            <person name="Chapman S.B."/>
            <person name="Gainer-Dewar J."/>
            <person name="Goldberg J."/>
            <person name="Griggs A."/>
            <person name="Gujja S."/>
            <person name="Hansen M."/>
            <person name="Howarth C."/>
            <person name="Imamovic A."/>
            <person name="Ireland A."/>
            <person name="Larimer J."/>
            <person name="McCowan C."/>
            <person name="Murphy C."/>
            <person name="Pearson M."/>
            <person name="Poon T.W."/>
            <person name="Priest M."/>
            <person name="Roberts A."/>
            <person name="Saif S."/>
            <person name="Shea T."/>
            <person name="Sykes S."/>
            <person name="Wortman J."/>
            <person name="Nusbaum C."/>
            <person name="Birren B."/>
        </authorList>
    </citation>
    <scope>NUCLEOTIDE SEQUENCE [LARGE SCALE GENOMIC DNA]</scope>
    <source>
        <strain evidence="2 3">INRA-310</strain>
    </source>
</reference>
<feature type="region of interest" description="Disordered" evidence="1">
    <location>
        <begin position="1"/>
        <end position="27"/>
    </location>
</feature>
<dbReference type="RefSeq" id="XP_008895764.1">
    <property type="nucleotide sequence ID" value="XM_008897516.1"/>
</dbReference>
<dbReference type="OMA" id="GMSDTRA"/>
<feature type="compositionally biased region" description="Basic residues" evidence="1">
    <location>
        <begin position="555"/>
        <end position="569"/>
    </location>
</feature>
<dbReference type="OrthoDB" id="125523at2759"/>
<name>W2QYH4_PHYN3</name>
<proteinExistence type="predicted"/>
<feature type="compositionally biased region" description="Low complexity" evidence="1">
    <location>
        <begin position="360"/>
        <end position="370"/>
    </location>
</feature>
<feature type="region of interest" description="Disordered" evidence="1">
    <location>
        <begin position="360"/>
        <end position="394"/>
    </location>
</feature>
<evidence type="ECO:0000313" key="2">
    <source>
        <dbReference type="EMBL" id="ETN18026.1"/>
    </source>
</evidence>
<feature type="compositionally biased region" description="Low complexity" evidence="1">
    <location>
        <begin position="378"/>
        <end position="392"/>
    </location>
</feature>
<sequence>MSSIASKPFPPAKNPPKKVSQDPALRGRTVRLEVPDELPGDWDGPVYTTLSRTSKMLEPGDSSPFVADDDGLRWPAWQATLVILRHGQRRDELPTGLQEHVDVQYWIPHWRLTFPHEDLTAELTQRPLLSVFRFVRFTEYFVAEPRCDTKFVRRTSDVLLYGQVLAYSPTSSASLVDDIDLLLEPGSGYVRKVALRRYADEDPQIVAIPLEAARARHVSRLEFMLGYCQGLPASFIPPSFAQTWSGLSVAGMSDTRALRSLLMTAFAEPGSPTQSRVDLGDRAVAYITPRGEKAALSPTQFVQHITAVASGDVSTPSPEPDLPLLVDDDVELTPSDLFADPIRLAAPGPAASVALVSSSAASHASARPPRSTLPIRQTPARLTPPTATAPDAVGTDPMTLLANILAEQRASNQALTRQMADLTALVHTQRPALPPSAPVEAGRRTPPSRPVGSGQGQARCVLPTDPQDDDYRREPGSPSPPRSPGGYLIAHGQAPIRHRRRPQSPAVRHHAPPRSRSRARSPPRRHRSHTPRRRRRWSHSRSSSRSRSRHELSRSRRSTSRRRRSRSRGRSPQGLRPIGHAAFRPTEN</sequence>